<dbReference type="RefSeq" id="WP_256555243.1">
    <property type="nucleotide sequence ID" value="NZ_JANHOF010000004.1"/>
</dbReference>
<accession>A0ABV6JND2</accession>
<keyword evidence="2" id="KW-1185">Reference proteome</keyword>
<evidence type="ECO:0000313" key="1">
    <source>
        <dbReference type="EMBL" id="MFC0396325.1"/>
    </source>
</evidence>
<sequence length="34" mass="3744">MIINGTTGEAPTVSWEEVRELIQRTKAVMASVLL</sequence>
<organism evidence="1 2">
    <name type="scientific">Paenibacillus mendelii</name>
    <dbReference type="NCBI Taxonomy" id="206163"/>
    <lineage>
        <taxon>Bacteria</taxon>
        <taxon>Bacillati</taxon>
        <taxon>Bacillota</taxon>
        <taxon>Bacilli</taxon>
        <taxon>Bacillales</taxon>
        <taxon>Paenibacillaceae</taxon>
        <taxon>Paenibacillus</taxon>
    </lineage>
</organism>
<dbReference type="EMBL" id="JBHLVF010000051">
    <property type="protein sequence ID" value="MFC0396325.1"/>
    <property type="molecule type" value="Genomic_DNA"/>
</dbReference>
<proteinExistence type="predicted"/>
<name>A0ABV6JND2_9BACL</name>
<dbReference type="Proteomes" id="UP001589818">
    <property type="component" value="Unassembled WGS sequence"/>
</dbReference>
<comment type="caution">
    <text evidence="1">The sequence shown here is derived from an EMBL/GenBank/DDBJ whole genome shotgun (WGS) entry which is preliminary data.</text>
</comment>
<gene>
    <name evidence="1" type="ORF">ACFFJ8_33805</name>
</gene>
<reference evidence="1 2" key="1">
    <citation type="submission" date="2024-09" db="EMBL/GenBank/DDBJ databases">
        <authorList>
            <person name="Sun Q."/>
            <person name="Mori K."/>
        </authorList>
    </citation>
    <scope>NUCLEOTIDE SEQUENCE [LARGE SCALE GENOMIC DNA]</scope>
    <source>
        <strain evidence="1 2">CCM 4839</strain>
    </source>
</reference>
<protein>
    <submittedName>
        <fullName evidence="1">Uncharacterized protein</fullName>
    </submittedName>
</protein>
<evidence type="ECO:0000313" key="2">
    <source>
        <dbReference type="Proteomes" id="UP001589818"/>
    </source>
</evidence>